<dbReference type="AlphaFoldDB" id="A0A533Q9R2"/>
<accession>A0A533Q9R2</accession>
<dbReference type="GO" id="GO:0046872">
    <property type="term" value="F:metal ion binding"/>
    <property type="evidence" value="ECO:0007669"/>
    <property type="project" value="InterPro"/>
</dbReference>
<dbReference type="InterPro" id="IPR011765">
    <property type="entry name" value="Pept_M16_N"/>
</dbReference>
<sequence length="513" mass="58535">MYKLKVGKFGDFNVIINKYFVFSLVVIAYAFSIVHSANLFAQTQSHELGHERPAVPPVTSPESEGGKKVSQFKFKPLNFVPPKVDRIVMENGMILYLLEDHNLPIFNMVARMRTGAIYEPPEKAGLANLTGYVMRSGGTPSMQADKMNEELEFMAASVETSIDRESGNATLSVLKKDIGKGLKIFADVLMHPAFPEDKIQMRKDEVVEIIRRENDNPSQIANREFRKIIYDSKHPYSRRVEGSLGSIEKITREDMIAFHKKYFHPNNIILGISGDFNKEEIIKKLNEVFAGWKKEDIQFPEVPKVERHFERSVYNIYKDINQANVMMGHLGIHRRSPDYFPVTIMNFILGGGSFNARILSRIRSDEGLAYSAFSAFQTSQDLGMFFVSCQTKLESTNRAISIALEELDKMRNTPVGDEELAQAKETFMNQFIFKFVTSANIVGQKVEIEYEGLPLNYLETYLDNVKAITRDDIQRVAKKYLHPDEIKILVVGDKERFDKPLNNFGKVNLIELK</sequence>
<keyword evidence="1" id="KW-1133">Transmembrane helix</keyword>
<feature type="transmembrane region" description="Helical" evidence="1">
    <location>
        <begin position="20"/>
        <end position="41"/>
    </location>
</feature>
<dbReference type="Proteomes" id="UP000319783">
    <property type="component" value="Unassembled WGS sequence"/>
</dbReference>
<evidence type="ECO:0000313" key="4">
    <source>
        <dbReference type="EMBL" id="TLD41434.1"/>
    </source>
</evidence>
<feature type="domain" description="Peptidase M16 C-terminal" evidence="3">
    <location>
        <begin position="249"/>
        <end position="426"/>
    </location>
</feature>
<name>A0A533Q9R2_9BACT</name>
<evidence type="ECO:0000313" key="5">
    <source>
        <dbReference type="Proteomes" id="UP000319783"/>
    </source>
</evidence>
<dbReference type="PANTHER" id="PTHR11851:SF225">
    <property type="entry name" value="NON-PEPTIDASE HOMOLOG YMXG"/>
    <property type="match status" value="1"/>
</dbReference>
<dbReference type="EMBL" id="SULG01000048">
    <property type="protein sequence ID" value="TLD41434.1"/>
    <property type="molecule type" value="Genomic_DNA"/>
</dbReference>
<keyword evidence="1" id="KW-0812">Transmembrane</keyword>
<organism evidence="4 5">
    <name type="scientific">Candidatus Jettenia ecosi</name>
    <dbReference type="NCBI Taxonomy" id="2494326"/>
    <lineage>
        <taxon>Bacteria</taxon>
        <taxon>Pseudomonadati</taxon>
        <taxon>Planctomycetota</taxon>
        <taxon>Candidatus Brocadiia</taxon>
        <taxon>Candidatus Brocadiales</taxon>
        <taxon>Candidatus Brocadiaceae</taxon>
        <taxon>Candidatus Jettenia</taxon>
    </lineage>
</organism>
<dbReference type="InterPro" id="IPR050361">
    <property type="entry name" value="MPP/UQCRC_Complex"/>
</dbReference>
<comment type="caution">
    <text evidence="4">The sequence shown here is derived from an EMBL/GenBank/DDBJ whole genome shotgun (WGS) entry which is preliminary data.</text>
</comment>
<evidence type="ECO:0000259" key="2">
    <source>
        <dbReference type="Pfam" id="PF00675"/>
    </source>
</evidence>
<dbReference type="PANTHER" id="PTHR11851">
    <property type="entry name" value="METALLOPROTEASE"/>
    <property type="match status" value="1"/>
</dbReference>
<feature type="domain" description="Peptidase M16 N-terminal" evidence="2">
    <location>
        <begin position="113"/>
        <end position="231"/>
    </location>
</feature>
<protein>
    <submittedName>
        <fullName evidence="4">Processing proteinase</fullName>
    </submittedName>
</protein>
<keyword evidence="1" id="KW-0472">Membrane</keyword>
<dbReference type="Pfam" id="PF05193">
    <property type="entry name" value="Peptidase_M16_C"/>
    <property type="match status" value="1"/>
</dbReference>
<dbReference type="InterPro" id="IPR007863">
    <property type="entry name" value="Peptidase_M16_C"/>
</dbReference>
<dbReference type="Gene3D" id="3.30.830.10">
    <property type="entry name" value="Metalloenzyme, LuxS/M16 peptidase-like"/>
    <property type="match status" value="2"/>
</dbReference>
<reference evidence="4 5" key="1">
    <citation type="submission" date="2019-04" db="EMBL/GenBank/DDBJ databases">
        <title>Genome of a novel bacterium Candidatus Jettenia ecosi reconstructed from metagenome of an anammox bioreactor.</title>
        <authorList>
            <person name="Mardanov A.V."/>
            <person name="Beletsky A.V."/>
            <person name="Ravin N.V."/>
            <person name="Botchkova E.A."/>
            <person name="Litti Y.V."/>
            <person name="Nozhevnikova A.N."/>
        </authorList>
    </citation>
    <scope>NUCLEOTIDE SEQUENCE [LARGE SCALE GENOMIC DNA]</scope>
    <source>
        <strain evidence="4">J2</strain>
    </source>
</reference>
<proteinExistence type="predicted"/>
<evidence type="ECO:0000256" key="1">
    <source>
        <dbReference type="SAM" id="Phobius"/>
    </source>
</evidence>
<dbReference type="SUPFAM" id="SSF63411">
    <property type="entry name" value="LuxS/MPP-like metallohydrolase"/>
    <property type="match status" value="2"/>
</dbReference>
<dbReference type="Pfam" id="PF00675">
    <property type="entry name" value="Peptidase_M16"/>
    <property type="match status" value="1"/>
</dbReference>
<dbReference type="InterPro" id="IPR011249">
    <property type="entry name" value="Metalloenz_LuxS/M16"/>
</dbReference>
<gene>
    <name evidence="4" type="ORF">JETT_2281</name>
</gene>
<evidence type="ECO:0000259" key="3">
    <source>
        <dbReference type="Pfam" id="PF05193"/>
    </source>
</evidence>